<feature type="region of interest" description="Disordered" evidence="5">
    <location>
        <begin position="410"/>
        <end position="430"/>
    </location>
</feature>
<dbReference type="PIRSF" id="PIRSF005814">
    <property type="entry name" value="MutS_YshD"/>
    <property type="match status" value="1"/>
</dbReference>
<dbReference type="InterPro" id="IPR045076">
    <property type="entry name" value="MutS"/>
</dbReference>
<keyword evidence="2" id="KW-0067">ATP-binding</keyword>
<proteinExistence type="predicted"/>
<feature type="region of interest" description="Disordered" evidence="5">
    <location>
        <begin position="364"/>
        <end position="389"/>
    </location>
</feature>
<keyword evidence="4" id="KW-0175">Coiled coil</keyword>
<dbReference type="EMBL" id="MU069501">
    <property type="protein sequence ID" value="KAF5840879.1"/>
    <property type="molecule type" value="Genomic_DNA"/>
</dbReference>
<dbReference type="Gene3D" id="3.40.50.300">
    <property type="entry name" value="P-loop containing nucleotide triphosphate hydrolases"/>
    <property type="match status" value="1"/>
</dbReference>
<dbReference type="PROSITE" id="PS00486">
    <property type="entry name" value="DNA_MISMATCH_REPAIR_2"/>
    <property type="match status" value="1"/>
</dbReference>
<keyword evidence="8" id="KW-1185">Reference proteome</keyword>
<feature type="region of interest" description="Disordered" evidence="5">
    <location>
        <begin position="1"/>
        <end position="49"/>
    </location>
</feature>
<feature type="domain" description="DNA mismatch repair proteins mutS family" evidence="6">
    <location>
        <begin position="553"/>
        <end position="569"/>
    </location>
</feature>
<dbReference type="Proteomes" id="UP000815325">
    <property type="component" value="Unassembled WGS sequence"/>
</dbReference>
<feature type="coiled-coil region" evidence="4">
    <location>
        <begin position="673"/>
        <end position="707"/>
    </location>
</feature>
<accession>A0ABQ7H1Z2</accession>
<dbReference type="SMART" id="SM00534">
    <property type="entry name" value="MUTSac"/>
    <property type="match status" value="1"/>
</dbReference>
<evidence type="ECO:0000259" key="6">
    <source>
        <dbReference type="PROSITE" id="PS00486"/>
    </source>
</evidence>
<evidence type="ECO:0000313" key="8">
    <source>
        <dbReference type="Proteomes" id="UP000815325"/>
    </source>
</evidence>
<keyword evidence="3" id="KW-0238">DNA-binding</keyword>
<dbReference type="InterPro" id="IPR000432">
    <property type="entry name" value="DNA_mismatch_repair_MutS_C"/>
</dbReference>
<dbReference type="Pfam" id="PF00488">
    <property type="entry name" value="MutS_V"/>
    <property type="match status" value="1"/>
</dbReference>
<dbReference type="PANTHER" id="PTHR48466">
    <property type="entry name" value="OS10G0509000 PROTEIN-RELATED"/>
    <property type="match status" value="1"/>
</dbReference>
<name>A0ABQ7H1Z2_DUNSA</name>
<evidence type="ECO:0000256" key="5">
    <source>
        <dbReference type="SAM" id="MobiDB-lite"/>
    </source>
</evidence>
<feature type="compositionally biased region" description="Low complexity" evidence="5">
    <location>
        <begin position="370"/>
        <end position="388"/>
    </location>
</feature>
<dbReference type="SUPFAM" id="SSF52540">
    <property type="entry name" value="P-loop containing nucleoside triphosphate hydrolases"/>
    <property type="match status" value="1"/>
</dbReference>
<dbReference type="InterPro" id="IPR005747">
    <property type="entry name" value="MutS2"/>
</dbReference>
<reference evidence="7" key="1">
    <citation type="submission" date="2017-08" db="EMBL/GenBank/DDBJ databases">
        <authorList>
            <person name="Polle J.E."/>
            <person name="Barry K."/>
            <person name="Cushman J."/>
            <person name="Schmutz J."/>
            <person name="Tran D."/>
            <person name="Hathwaick L.T."/>
            <person name="Yim W.C."/>
            <person name="Jenkins J."/>
            <person name="Mckie-Krisberg Z.M."/>
            <person name="Prochnik S."/>
            <person name="Lindquist E."/>
            <person name="Dockter R.B."/>
            <person name="Adam C."/>
            <person name="Molina H."/>
            <person name="Bunkerborg J."/>
            <person name="Jin E."/>
            <person name="Buchheim M."/>
            <person name="Magnuson J."/>
        </authorList>
    </citation>
    <scope>NUCLEOTIDE SEQUENCE</scope>
    <source>
        <strain evidence="7">CCAP 19/18</strain>
    </source>
</reference>
<evidence type="ECO:0000256" key="4">
    <source>
        <dbReference type="SAM" id="Coils"/>
    </source>
</evidence>
<feature type="compositionally biased region" description="Polar residues" evidence="5">
    <location>
        <begin position="1"/>
        <end position="19"/>
    </location>
</feature>
<sequence>MMMPQVSNSGKGLVSSSPVPSRPALKAGIHLPSSPSKVTASDVKNGRLSPSPVCVSHKKGLLQLVSVAASTSEVASEAASPAPSPGASGLPDIELDSLRVLEWPDVCKQVASFCGTVMAAQRLAQGQLPVGRSQAESELLLQQTSEAMLLDLRVSRFFDMGPVLDAAADGLCLNPKQLQGVANTLQTALQLRSVVCQAADLGSSQSDAPVMKYPALVPLTAGIEAEEEQTLRALQLCVQAGSVSDQASKELADVRARRQANMESLRKLVDDQARALAQRGASDGRLVTLMRGRFCVGIKAGRQGDLPRKSVKLGASQTGATQVASRTQSIRTMQDSVVQLDIVAARAQHAKWMGATRPCFAATPPSLTTGHSSNPYSSHESNGSSHSGDLGGHASSLIWVPGALHPLLLAGSLPPTPNPPSPDDNRFDRNFAEPPAWEARQSVLGDDNTGKKGAGRGRRPHELDMRVPKDKQIIAITGPNTGGKTVALKTAGLMVVMAKAGLFLPVDAKQVRFACTASCRQCADVLFIPNQAKAGLFLPVDAKQVLDAAGPHSLVLLDEVGSGTDPAEGAALARAILAHLADKALMTMATTHHAELKRLADEDKRYMNVSLGFDTDTLQPTYQLLWGAAGSSNALDIARTLGFDGAVLREAEVIARTTMDAEASRSARMAATAKSLVKQLEESHLEVEEVRAEREHLEAKQVELMEHLKSTEVVMQRLKQSPRVILEQRNKLQEAVNAALEAYKAKKGTLADVKARLRELEAIIPERVAKYKKQPVLGEDAPRSGDTVFVPSYNENGTVLSVSGDQAYVQLQGGLGLAGALMGGKQKERGIKVPISSVKITKRAVHSAPAAALGA</sequence>
<dbReference type="InterPro" id="IPR027417">
    <property type="entry name" value="P-loop_NTPase"/>
</dbReference>
<keyword evidence="1" id="KW-0547">Nucleotide-binding</keyword>
<evidence type="ECO:0000256" key="3">
    <source>
        <dbReference type="ARBA" id="ARBA00023125"/>
    </source>
</evidence>
<evidence type="ECO:0000256" key="2">
    <source>
        <dbReference type="ARBA" id="ARBA00022840"/>
    </source>
</evidence>
<organism evidence="7 8">
    <name type="scientific">Dunaliella salina</name>
    <name type="common">Green alga</name>
    <name type="synonym">Protococcus salinus</name>
    <dbReference type="NCBI Taxonomy" id="3046"/>
    <lineage>
        <taxon>Eukaryota</taxon>
        <taxon>Viridiplantae</taxon>
        <taxon>Chlorophyta</taxon>
        <taxon>core chlorophytes</taxon>
        <taxon>Chlorophyceae</taxon>
        <taxon>CS clade</taxon>
        <taxon>Chlamydomonadales</taxon>
        <taxon>Dunaliellaceae</taxon>
        <taxon>Dunaliella</taxon>
    </lineage>
</organism>
<feature type="region of interest" description="Disordered" evidence="5">
    <location>
        <begin position="443"/>
        <end position="462"/>
    </location>
</feature>
<evidence type="ECO:0000256" key="1">
    <source>
        <dbReference type="ARBA" id="ARBA00022741"/>
    </source>
</evidence>
<dbReference type="PANTHER" id="PTHR48466:SF2">
    <property type="entry name" value="OS10G0509000 PROTEIN"/>
    <property type="match status" value="1"/>
</dbReference>
<evidence type="ECO:0000313" key="7">
    <source>
        <dbReference type="EMBL" id="KAF5840879.1"/>
    </source>
</evidence>
<protein>
    <submittedName>
        <fullName evidence="7">Muts domain V-domain-containing protein</fullName>
    </submittedName>
</protein>
<comment type="caution">
    <text evidence="7">The sequence shown here is derived from an EMBL/GenBank/DDBJ whole genome shotgun (WGS) entry which is preliminary data.</text>
</comment>
<gene>
    <name evidence="7" type="ORF">DUNSADRAFT_15247</name>
</gene>